<dbReference type="Proteomes" id="UP000198224">
    <property type="component" value="Chromosome I"/>
</dbReference>
<protein>
    <submittedName>
        <fullName evidence="1">Uncharacterized protein</fullName>
    </submittedName>
</protein>
<proteinExistence type="predicted"/>
<dbReference type="eggNOG" id="ENOG5031D6S">
    <property type="taxonomic scope" value="Bacteria"/>
</dbReference>
<name>A0A1C4WPG2_9ACTN</name>
<organism evidence="1 2">
    <name type="scientific">Micromonospora chokoriensis</name>
    <dbReference type="NCBI Taxonomy" id="356851"/>
    <lineage>
        <taxon>Bacteria</taxon>
        <taxon>Bacillati</taxon>
        <taxon>Actinomycetota</taxon>
        <taxon>Actinomycetes</taxon>
        <taxon>Micromonosporales</taxon>
        <taxon>Micromonosporaceae</taxon>
        <taxon>Micromonospora</taxon>
    </lineage>
</organism>
<reference evidence="2" key="1">
    <citation type="submission" date="2016-06" db="EMBL/GenBank/DDBJ databases">
        <authorList>
            <person name="Varghese N."/>
            <person name="Submissions Spin"/>
        </authorList>
    </citation>
    <scope>NUCLEOTIDE SEQUENCE [LARGE SCALE GENOMIC DNA]</scope>
    <source>
        <strain evidence="2">DSM 45160</strain>
    </source>
</reference>
<dbReference type="AlphaFoldDB" id="A0A1C4WPG2"/>
<dbReference type="Gene3D" id="3.20.20.80">
    <property type="entry name" value="Glycosidases"/>
    <property type="match status" value="1"/>
</dbReference>
<dbReference type="EMBL" id="LT607409">
    <property type="protein sequence ID" value="SCE98100.1"/>
    <property type="molecule type" value="Genomic_DNA"/>
</dbReference>
<dbReference type="RefSeq" id="WP_088991474.1">
    <property type="nucleotide sequence ID" value="NZ_LT607409.1"/>
</dbReference>
<keyword evidence="2" id="KW-1185">Reference proteome</keyword>
<sequence length="347" mass="37794">MPRVTVQVRDAGGNTATAGVDYSLVPQQPVLGGYYLSGGADPTADMTGGNFRSLTQYRSFADGFIFPGYNRPWLVNLGKAGVQMNMVLELKHYGAPNQGPQSFTVDGVSYTVPAPSMTIQQRPGTTFPKAYGYGQVIKGQCDGLFARALSQYRALGFGVNIQLASELDTDHEFGTTEDGKAYTWAESDARAVQAINYIITWFKARSLPTNTTFSVGLGGFDRACFQRTHPESLMARLDFLQWNAYGTDASHTALARFRRTKDWAVADLGPVALSRPVIIAEWGVRAAEIPNQAAWIATVPAAIAQLNAERGPRIVRTNYFNSGWGTLVPKATGLTALREAYAKRPYV</sequence>
<gene>
    <name evidence="1" type="ORF">GA0070612_2687</name>
</gene>
<evidence type="ECO:0000313" key="2">
    <source>
        <dbReference type="Proteomes" id="UP000198224"/>
    </source>
</evidence>
<accession>A0A1C4WPG2</accession>
<dbReference type="InterPro" id="IPR017853">
    <property type="entry name" value="GH"/>
</dbReference>
<dbReference type="SUPFAM" id="SSF51445">
    <property type="entry name" value="(Trans)glycosidases"/>
    <property type="match status" value="1"/>
</dbReference>
<evidence type="ECO:0000313" key="1">
    <source>
        <dbReference type="EMBL" id="SCE98100.1"/>
    </source>
</evidence>